<comment type="caution">
    <text evidence="3">The sequence shown here is derived from an EMBL/GenBank/DDBJ whole genome shotgun (WGS) entry which is preliminary data.</text>
</comment>
<dbReference type="EMBL" id="JAMSCK010000002">
    <property type="protein sequence ID" value="MCM8568743.1"/>
    <property type="molecule type" value="Genomic_DNA"/>
</dbReference>
<sequence length="188" mass="21782">MKNLLMCICGLLFCASLMAQKDFEKETMRILPQSELIIAGSTNVNKFDCRFDIGLITDIRTIKYSIEESCLRFPDLNLKLTTNGFDCGNKRMNEDFQDLLKSDQYPEIKININQVQLISKQYVKAFITVRLAGKENIYNLPVQIENDRFKGKFRMNIRDFGLEPPTKALGLIEVDEEIEVQFNLLIQR</sequence>
<feature type="chain" id="PRO_5046702595" evidence="1">
    <location>
        <begin position="20"/>
        <end position="188"/>
    </location>
</feature>
<gene>
    <name evidence="3" type="ORF">NE848_05100</name>
</gene>
<evidence type="ECO:0000313" key="3">
    <source>
        <dbReference type="EMBL" id="MCM8568743.1"/>
    </source>
</evidence>
<keyword evidence="1" id="KW-0732">Signal</keyword>
<name>A0ABT0YZ54_9FLAO</name>
<dbReference type="Pfam" id="PF04264">
    <property type="entry name" value="YceI"/>
    <property type="match status" value="1"/>
</dbReference>
<proteinExistence type="predicted"/>
<dbReference type="Gene3D" id="2.40.128.110">
    <property type="entry name" value="Lipid/polyisoprenoid-binding, YceI-like"/>
    <property type="match status" value="1"/>
</dbReference>
<evidence type="ECO:0000256" key="1">
    <source>
        <dbReference type="SAM" id="SignalP"/>
    </source>
</evidence>
<organism evidence="3 4">
    <name type="scientific">Gramella jeungdoensis</name>
    <dbReference type="NCBI Taxonomy" id="708091"/>
    <lineage>
        <taxon>Bacteria</taxon>
        <taxon>Pseudomonadati</taxon>
        <taxon>Bacteroidota</taxon>
        <taxon>Flavobacteriia</taxon>
        <taxon>Flavobacteriales</taxon>
        <taxon>Flavobacteriaceae</taxon>
        <taxon>Christiangramia</taxon>
    </lineage>
</organism>
<keyword evidence="4" id="KW-1185">Reference proteome</keyword>
<protein>
    <submittedName>
        <fullName evidence="3">YceI family protein</fullName>
    </submittedName>
</protein>
<feature type="domain" description="Lipid/polyisoprenoid-binding YceI-like" evidence="2">
    <location>
        <begin position="76"/>
        <end position="184"/>
    </location>
</feature>
<dbReference type="Proteomes" id="UP001155077">
    <property type="component" value="Unassembled WGS sequence"/>
</dbReference>
<evidence type="ECO:0000313" key="4">
    <source>
        <dbReference type="Proteomes" id="UP001155077"/>
    </source>
</evidence>
<evidence type="ECO:0000259" key="2">
    <source>
        <dbReference type="Pfam" id="PF04264"/>
    </source>
</evidence>
<accession>A0ABT0YZ54</accession>
<dbReference type="InterPro" id="IPR036761">
    <property type="entry name" value="TTHA0802/YceI-like_sf"/>
</dbReference>
<dbReference type="RefSeq" id="WP_252111143.1">
    <property type="nucleotide sequence ID" value="NZ_JAMSCK010000002.1"/>
</dbReference>
<reference evidence="3" key="1">
    <citation type="submission" date="2022-06" db="EMBL/GenBank/DDBJ databases">
        <title>Gramella sediminis sp. nov., isolated from deep-sea sediment of the Indian Ocean.</title>
        <authorList>
            <person name="Yang L."/>
        </authorList>
    </citation>
    <scope>NUCLEOTIDE SEQUENCE</scope>
    <source>
        <strain evidence="3">HMD3159</strain>
    </source>
</reference>
<feature type="signal peptide" evidence="1">
    <location>
        <begin position="1"/>
        <end position="19"/>
    </location>
</feature>
<dbReference type="SUPFAM" id="SSF101874">
    <property type="entry name" value="YceI-like"/>
    <property type="match status" value="1"/>
</dbReference>
<dbReference type="InterPro" id="IPR007372">
    <property type="entry name" value="Lipid/polyisoprenoid-bd_YceI"/>
</dbReference>